<evidence type="ECO:0000256" key="1">
    <source>
        <dbReference type="SAM" id="MobiDB-lite"/>
    </source>
</evidence>
<gene>
    <name evidence="2" type="ORF">QQF64_035497</name>
</gene>
<protein>
    <submittedName>
        <fullName evidence="2">Uncharacterized protein</fullName>
    </submittedName>
</protein>
<proteinExistence type="predicted"/>
<accession>A0ABR3NG58</accession>
<evidence type="ECO:0000313" key="2">
    <source>
        <dbReference type="EMBL" id="KAL1275874.1"/>
    </source>
</evidence>
<dbReference type="EMBL" id="JAYMGO010000004">
    <property type="protein sequence ID" value="KAL1275874.1"/>
    <property type="molecule type" value="Genomic_DNA"/>
</dbReference>
<name>A0ABR3NG58_9TELE</name>
<dbReference type="Proteomes" id="UP001558613">
    <property type="component" value="Unassembled WGS sequence"/>
</dbReference>
<keyword evidence="3" id="KW-1185">Reference proteome</keyword>
<feature type="region of interest" description="Disordered" evidence="1">
    <location>
        <begin position="1"/>
        <end position="30"/>
    </location>
</feature>
<comment type="caution">
    <text evidence="2">The sequence shown here is derived from an EMBL/GenBank/DDBJ whole genome shotgun (WGS) entry which is preliminary data.</text>
</comment>
<evidence type="ECO:0000313" key="3">
    <source>
        <dbReference type="Proteomes" id="UP001558613"/>
    </source>
</evidence>
<sequence>MQQERGGERKREREREREGECATKNDFSPTHRETDLALLRWSAGGSSGFSVCSLPLGERLFAAEAGASGGRSSEIQTPCEQWPVTTLEGQNASTAWDSCGLLSFRLRIWVFQRVWAKSDDPNQDRLQRMGHVLP</sequence>
<reference evidence="2 3" key="1">
    <citation type="submission" date="2023-09" db="EMBL/GenBank/DDBJ databases">
        <authorList>
            <person name="Wang M."/>
        </authorList>
    </citation>
    <scope>NUCLEOTIDE SEQUENCE [LARGE SCALE GENOMIC DNA]</scope>
    <source>
        <strain evidence="2">GT-2023</strain>
        <tissue evidence="2">Liver</tissue>
    </source>
</reference>
<organism evidence="2 3">
    <name type="scientific">Cirrhinus molitorella</name>
    <name type="common">mud carp</name>
    <dbReference type="NCBI Taxonomy" id="172907"/>
    <lineage>
        <taxon>Eukaryota</taxon>
        <taxon>Metazoa</taxon>
        <taxon>Chordata</taxon>
        <taxon>Craniata</taxon>
        <taxon>Vertebrata</taxon>
        <taxon>Euteleostomi</taxon>
        <taxon>Actinopterygii</taxon>
        <taxon>Neopterygii</taxon>
        <taxon>Teleostei</taxon>
        <taxon>Ostariophysi</taxon>
        <taxon>Cypriniformes</taxon>
        <taxon>Cyprinidae</taxon>
        <taxon>Labeoninae</taxon>
        <taxon>Labeonini</taxon>
        <taxon>Cirrhinus</taxon>
    </lineage>
</organism>